<dbReference type="GO" id="GO:0031966">
    <property type="term" value="C:mitochondrial membrane"/>
    <property type="evidence" value="ECO:0007669"/>
    <property type="project" value="UniProtKB-SubCell"/>
</dbReference>
<evidence type="ECO:0000256" key="8">
    <source>
        <dbReference type="ARBA" id="ARBA00023136"/>
    </source>
</evidence>
<keyword evidence="3 10" id="KW-0813">Transport</keyword>
<dbReference type="PROSITE" id="PS50920">
    <property type="entry name" value="SOLCAR"/>
    <property type="match status" value="3"/>
</dbReference>
<dbReference type="OrthoDB" id="14252at2759"/>
<sequence length="301" mass="31509">MADGVDLNPAVDFLAGTLSGIAGLFAGYPCDTGFAVKVRLQTPELAGHYRGSIARAIATIVKEETVFGLYKGITSPLLTFALMNGLVFSSYKFFLGIQGTLIADASLTQITFAGVGSGIVSAIVTAPTDLIKIRQQQCIGTSTARGVALGIIRTRGVAGLYRGTGTTMLRDSGYGAYFASYEATLRALAAPGEKRGGWQVLVAGGVAGIVGWLVTFPLDVVKTRVQGTGPGALLNSGTSQLVGEVAPIVNPYRTTWSTIVNSYRAEGIPAFYRGLAPTLIRALPVNMVTFGVFELVVNAFQ</sequence>
<evidence type="ECO:0000313" key="11">
    <source>
        <dbReference type="EMBL" id="KAF7370928.1"/>
    </source>
</evidence>
<dbReference type="InterPro" id="IPR023395">
    <property type="entry name" value="MCP_dom_sf"/>
</dbReference>
<dbReference type="InterPro" id="IPR050567">
    <property type="entry name" value="Mitochondrial_Carrier"/>
</dbReference>
<gene>
    <name evidence="11" type="ORF">MSAN_00726700</name>
</gene>
<evidence type="ECO:0000256" key="5">
    <source>
        <dbReference type="ARBA" id="ARBA00022737"/>
    </source>
</evidence>
<comment type="similarity">
    <text evidence="2 10">Belongs to the mitochondrial carrier (TC 2.A.29) family.</text>
</comment>
<comment type="subcellular location">
    <subcellularLocation>
        <location evidence="1">Mitochondrion membrane</location>
        <topology evidence="1">Multi-pass membrane protein</topology>
    </subcellularLocation>
</comment>
<feature type="repeat" description="Solcar" evidence="9">
    <location>
        <begin position="105"/>
        <end position="188"/>
    </location>
</feature>
<name>A0A8H6Z2A0_9AGAR</name>
<dbReference type="Gene3D" id="1.50.40.10">
    <property type="entry name" value="Mitochondrial carrier domain"/>
    <property type="match status" value="1"/>
</dbReference>
<evidence type="ECO:0000256" key="3">
    <source>
        <dbReference type="ARBA" id="ARBA00022448"/>
    </source>
</evidence>
<evidence type="ECO:0000256" key="9">
    <source>
        <dbReference type="PROSITE-ProRule" id="PRU00282"/>
    </source>
</evidence>
<evidence type="ECO:0000256" key="1">
    <source>
        <dbReference type="ARBA" id="ARBA00004225"/>
    </source>
</evidence>
<comment type="caution">
    <text evidence="11">The sequence shown here is derived from an EMBL/GenBank/DDBJ whole genome shotgun (WGS) entry which is preliminary data.</text>
</comment>
<proteinExistence type="inferred from homology"/>
<evidence type="ECO:0000313" key="12">
    <source>
        <dbReference type="Proteomes" id="UP000623467"/>
    </source>
</evidence>
<evidence type="ECO:0000256" key="10">
    <source>
        <dbReference type="RuleBase" id="RU000488"/>
    </source>
</evidence>
<evidence type="ECO:0000256" key="2">
    <source>
        <dbReference type="ARBA" id="ARBA00006375"/>
    </source>
</evidence>
<dbReference type="Pfam" id="PF00153">
    <property type="entry name" value="Mito_carr"/>
    <property type="match status" value="3"/>
</dbReference>
<dbReference type="PANTHER" id="PTHR45624:SF10">
    <property type="entry name" value="SLC (SOLUTE CARRIER) HOMOLOG"/>
    <property type="match status" value="1"/>
</dbReference>
<dbReference type="InterPro" id="IPR018108">
    <property type="entry name" value="MCP_transmembrane"/>
</dbReference>
<keyword evidence="5" id="KW-0677">Repeat</keyword>
<accession>A0A8H6Z2A0</accession>
<keyword evidence="6" id="KW-1133">Transmembrane helix</keyword>
<evidence type="ECO:0000256" key="4">
    <source>
        <dbReference type="ARBA" id="ARBA00022692"/>
    </source>
</evidence>
<feature type="repeat" description="Solcar" evidence="9">
    <location>
        <begin position="195"/>
        <end position="299"/>
    </location>
</feature>
<reference evidence="11" key="1">
    <citation type="submission" date="2020-05" db="EMBL/GenBank/DDBJ databases">
        <title>Mycena genomes resolve the evolution of fungal bioluminescence.</title>
        <authorList>
            <person name="Tsai I.J."/>
        </authorList>
    </citation>
    <scope>NUCLEOTIDE SEQUENCE</scope>
    <source>
        <strain evidence="11">160909Yilan</strain>
    </source>
</reference>
<evidence type="ECO:0000256" key="7">
    <source>
        <dbReference type="ARBA" id="ARBA00023128"/>
    </source>
</evidence>
<keyword evidence="12" id="KW-1185">Reference proteome</keyword>
<dbReference type="AlphaFoldDB" id="A0A8H6Z2A0"/>
<organism evidence="11 12">
    <name type="scientific">Mycena sanguinolenta</name>
    <dbReference type="NCBI Taxonomy" id="230812"/>
    <lineage>
        <taxon>Eukaryota</taxon>
        <taxon>Fungi</taxon>
        <taxon>Dikarya</taxon>
        <taxon>Basidiomycota</taxon>
        <taxon>Agaricomycotina</taxon>
        <taxon>Agaricomycetes</taxon>
        <taxon>Agaricomycetidae</taxon>
        <taxon>Agaricales</taxon>
        <taxon>Marasmiineae</taxon>
        <taxon>Mycenaceae</taxon>
        <taxon>Mycena</taxon>
    </lineage>
</organism>
<keyword evidence="8 9" id="KW-0472">Membrane</keyword>
<protein>
    <recommendedName>
        <fullName evidence="13">Mitochondrial carrier</fullName>
    </recommendedName>
</protein>
<evidence type="ECO:0008006" key="13">
    <source>
        <dbReference type="Google" id="ProtNLM"/>
    </source>
</evidence>
<keyword evidence="4 9" id="KW-0812">Transmembrane</keyword>
<feature type="repeat" description="Solcar" evidence="9">
    <location>
        <begin position="10"/>
        <end position="97"/>
    </location>
</feature>
<dbReference type="GO" id="GO:0022857">
    <property type="term" value="F:transmembrane transporter activity"/>
    <property type="evidence" value="ECO:0007669"/>
    <property type="project" value="TreeGrafter"/>
</dbReference>
<dbReference type="PANTHER" id="PTHR45624">
    <property type="entry name" value="MITOCHONDRIAL BASIC AMINO ACIDS TRANSPORTER-RELATED"/>
    <property type="match status" value="1"/>
</dbReference>
<dbReference type="EMBL" id="JACAZH010000004">
    <property type="protein sequence ID" value="KAF7370928.1"/>
    <property type="molecule type" value="Genomic_DNA"/>
</dbReference>
<keyword evidence="7" id="KW-0496">Mitochondrion</keyword>
<dbReference type="SUPFAM" id="SSF103506">
    <property type="entry name" value="Mitochondrial carrier"/>
    <property type="match status" value="1"/>
</dbReference>
<evidence type="ECO:0000256" key="6">
    <source>
        <dbReference type="ARBA" id="ARBA00022989"/>
    </source>
</evidence>
<dbReference type="Proteomes" id="UP000623467">
    <property type="component" value="Unassembled WGS sequence"/>
</dbReference>